<dbReference type="PRINTS" id="PR00463">
    <property type="entry name" value="EP450I"/>
</dbReference>
<evidence type="ECO:0000256" key="4">
    <source>
        <dbReference type="ARBA" id="ARBA00023002"/>
    </source>
</evidence>
<dbReference type="InterPro" id="IPR001128">
    <property type="entry name" value="Cyt_P450"/>
</dbReference>
<evidence type="ECO:0000313" key="10">
    <source>
        <dbReference type="Proteomes" id="UP000298416"/>
    </source>
</evidence>
<comment type="subcellular location">
    <subcellularLocation>
        <location evidence="1">Membrane</location>
        <topology evidence="1">Single-pass membrane protein</topology>
    </subcellularLocation>
</comment>
<dbReference type="InterPro" id="IPR002401">
    <property type="entry name" value="Cyt_P450_E_grp-I"/>
</dbReference>
<dbReference type="InterPro" id="IPR050651">
    <property type="entry name" value="Plant_Cytochrome_P450_Monoox"/>
</dbReference>
<dbReference type="Pfam" id="PF00067">
    <property type="entry name" value="p450"/>
    <property type="match status" value="1"/>
</dbReference>
<keyword evidence="2 7" id="KW-0349">Heme</keyword>
<dbReference type="GO" id="GO:0016712">
    <property type="term" value="F:oxidoreductase activity, acting on paired donors, with incorporation or reduction of molecular oxygen, reduced flavin or flavoprotein as one donor, and incorporation of one atom of oxygen"/>
    <property type="evidence" value="ECO:0007669"/>
    <property type="project" value="UniProtKB-ARBA"/>
</dbReference>
<sequence>MKSVWGCGGEDEIGAREERGGGVSLLTPHISSNECRVEGFRVPRGTMLLVNAWEIHNNPETWKDPERFLPKRFEGGKTGFGFEFEFKFLPFGWGRRACPGQRLAMEMVGVALGCLIQCFEWEKIGEIDMKEGKGVVTSRVQPLRAKLVPRPFLANLLY</sequence>
<accession>A0A8X8XUX9</accession>
<evidence type="ECO:0000256" key="5">
    <source>
        <dbReference type="ARBA" id="ARBA00023004"/>
    </source>
</evidence>
<evidence type="ECO:0000256" key="2">
    <source>
        <dbReference type="ARBA" id="ARBA00022617"/>
    </source>
</evidence>
<keyword evidence="10" id="KW-1185">Reference proteome</keyword>
<keyword evidence="3 7" id="KW-0479">Metal-binding</keyword>
<dbReference type="GO" id="GO:0005506">
    <property type="term" value="F:iron ion binding"/>
    <property type="evidence" value="ECO:0007669"/>
    <property type="project" value="InterPro"/>
</dbReference>
<comment type="similarity">
    <text evidence="8">Belongs to the cytochrome P450 family.</text>
</comment>
<keyword evidence="6 8" id="KW-0503">Monooxygenase</keyword>
<dbReference type="EMBL" id="PNBA02000007">
    <property type="protein sequence ID" value="KAG6419539.1"/>
    <property type="molecule type" value="Genomic_DNA"/>
</dbReference>
<dbReference type="GO" id="GO:0016020">
    <property type="term" value="C:membrane"/>
    <property type="evidence" value="ECO:0007669"/>
    <property type="project" value="UniProtKB-SubCell"/>
</dbReference>
<proteinExistence type="inferred from homology"/>
<dbReference type="Proteomes" id="UP000298416">
    <property type="component" value="Unassembled WGS sequence"/>
</dbReference>
<evidence type="ECO:0000256" key="7">
    <source>
        <dbReference type="PIRSR" id="PIRSR602401-1"/>
    </source>
</evidence>
<evidence type="ECO:0000256" key="6">
    <source>
        <dbReference type="ARBA" id="ARBA00023033"/>
    </source>
</evidence>
<protein>
    <submittedName>
        <fullName evidence="9">Uncharacterized protein</fullName>
    </submittedName>
</protein>
<dbReference type="PANTHER" id="PTHR47947">
    <property type="entry name" value="CYTOCHROME P450 82C3-RELATED"/>
    <property type="match status" value="1"/>
</dbReference>
<evidence type="ECO:0000256" key="8">
    <source>
        <dbReference type="RuleBase" id="RU000461"/>
    </source>
</evidence>
<feature type="binding site" description="axial binding residue" evidence="7">
    <location>
        <position position="98"/>
    </location>
    <ligand>
        <name>heme</name>
        <dbReference type="ChEBI" id="CHEBI:30413"/>
    </ligand>
    <ligandPart>
        <name>Fe</name>
        <dbReference type="ChEBI" id="CHEBI:18248"/>
    </ligandPart>
</feature>
<comment type="cofactor">
    <cofactor evidence="7">
        <name>heme</name>
        <dbReference type="ChEBI" id="CHEBI:30413"/>
    </cofactor>
</comment>
<dbReference type="Gene3D" id="1.10.630.10">
    <property type="entry name" value="Cytochrome P450"/>
    <property type="match status" value="1"/>
</dbReference>
<keyword evidence="4 8" id="KW-0560">Oxidoreductase</keyword>
<reference evidence="9" key="1">
    <citation type="submission" date="2018-01" db="EMBL/GenBank/DDBJ databases">
        <authorList>
            <person name="Mao J.F."/>
        </authorList>
    </citation>
    <scope>NUCLEOTIDE SEQUENCE</scope>
    <source>
        <strain evidence="9">Huo1</strain>
        <tissue evidence="9">Leaf</tissue>
    </source>
</reference>
<dbReference type="AlphaFoldDB" id="A0A8X8XUX9"/>
<dbReference type="PROSITE" id="PS00086">
    <property type="entry name" value="CYTOCHROME_P450"/>
    <property type="match status" value="1"/>
</dbReference>
<dbReference type="InterPro" id="IPR036396">
    <property type="entry name" value="Cyt_P450_sf"/>
</dbReference>
<reference evidence="9" key="2">
    <citation type="submission" date="2020-08" db="EMBL/GenBank/DDBJ databases">
        <title>Plant Genome Project.</title>
        <authorList>
            <person name="Zhang R.-G."/>
        </authorList>
    </citation>
    <scope>NUCLEOTIDE SEQUENCE</scope>
    <source>
        <strain evidence="9">Huo1</strain>
        <tissue evidence="9">Leaf</tissue>
    </source>
</reference>
<evidence type="ECO:0000256" key="1">
    <source>
        <dbReference type="ARBA" id="ARBA00004167"/>
    </source>
</evidence>
<keyword evidence="5 7" id="KW-0408">Iron</keyword>
<dbReference type="GO" id="GO:0016114">
    <property type="term" value="P:terpenoid biosynthetic process"/>
    <property type="evidence" value="ECO:0007669"/>
    <property type="project" value="UniProtKB-ARBA"/>
</dbReference>
<dbReference type="GO" id="GO:0020037">
    <property type="term" value="F:heme binding"/>
    <property type="evidence" value="ECO:0007669"/>
    <property type="project" value="InterPro"/>
</dbReference>
<dbReference type="SUPFAM" id="SSF48264">
    <property type="entry name" value="Cytochrome P450"/>
    <property type="match status" value="1"/>
</dbReference>
<dbReference type="InterPro" id="IPR017972">
    <property type="entry name" value="Cyt_P450_CS"/>
</dbReference>
<gene>
    <name evidence="9" type="ORF">SASPL_121761</name>
</gene>
<evidence type="ECO:0000256" key="3">
    <source>
        <dbReference type="ARBA" id="ARBA00022723"/>
    </source>
</evidence>
<name>A0A8X8XUX9_SALSN</name>
<comment type="caution">
    <text evidence="9">The sequence shown here is derived from an EMBL/GenBank/DDBJ whole genome shotgun (WGS) entry which is preliminary data.</text>
</comment>
<evidence type="ECO:0000313" key="9">
    <source>
        <dbReference type="EMBL" id="KAG6419539.1"/>
    </source>
</evidence>
<dbReference type="PANTHER" id="PTHR47947:SF24">
    <property type="entry name" value="ISOFLAVONE 2'-HYDROXYLASE-LIKE"/>
    <property type="match status" value="1"/>
</dbReference>
<organism evidence="9">
    <name type="scientific">Salvia splendens</name>
    <name type="common">Scarlet sage</name>
    <dbReference type="NCBI Taxonomy" id="180675"/>
    <lineage>
        <taxon>Eukaryota</taxon>
        <taxon>Viridiplantae</taxon>
        <taxon>Streptophyta</taxon>
        <taxon>Embryophyta</taxon>
        <taxon>Tracheophyta</taxon>
        <taxon>Spermatophyta</taxon>
        <taxon>Magnoliopsida</taxon>
        <taxon>eudicotyledons</taxon>
        <taxon>Gunneridae</taxon>
        <taxon>Pentapetalae</taxon>
        <taxon>asterids</taxon>
        <taxon>lamiids</taxon>
        <taxon>Lamiales</taxon>
        <taxon>Lamiaceae</taxon>
        <taxon>Nepetoideae</taxon>
        <taxon>Mentheae</taxon>
        <taxon>Salviinae</taxon>
        <taxon>Salvia</taxon>
        <taxon>Salvia subgen. Calosphace</taxon>
        <taxon>core Calosphace</taxon>
    </lineage>
</organism>